<feature type="transmembrane region" description="Helical" evidence="8">
    <location>
        <begin position="174"/>
        <end position="193"/>
    </location>
</feature>
<reference evidence="10 11" key="1">
    <citation type="submission" date="2020-07" db="EMBL/GenBank/DDBJ databases">
        <title>Sequencing the genomes of 1000 actinobacteria strains.</title>
        <authorList>
            <person name="Klenk H.-P."/>
        </authorList>
    </citation>
    <scope>NUCLEOTIDE SEQUENCE [LARGE SCALE GENOMIC DNA]</scope>
    <source>
        <strain evidence="10 11">DSM 43814</strain>
    </source>
</reference>
<dbReference type="EMBL" id="JACCCQ010000001">
    <property type="protein sequence ID" value="NYF57151.1"/>
    <property type="molecule type" value="Genomic_DNA"/>
</dbReference>
<keyword evidence="5 8" id="KW-1133">Transmembrane helix</keyword>
<feature type="transmembrane region" description="Helical" evidence="8">
    <location>
        <begin position="95"/>
        <end position="115"/>
    </location>
</feature>
<dbReference type="RefSeq" id="WP_179803303.1">
    <property type="nucleotide sequence ID" value="NZ_JACCCQ010000001.1"/>
</dbReference>
<evidence type="ECO:0000256" key="6">
    <source>
        <dbReference type="ARBA" id="ARBA00023118"/>
    </source>
</evidence>
<keyword evidence="11" id="KW-1185">Reference proteome</keyword>
<comment type="subcellular location">
    <subcellularLocation>
        <location evidence="1">Cell membrane</location>
    </subcellularLocation>
</comment>
<evidence type="ECO:0000256" key="3">
    <source>
        <dbReference type="ARBA" id="ARBA00022692"/>
    </source>
</evidence>
<proteinExistence type="predicted"/>
<gene>
    <name evidence="10" type="ORF">HDA35_002982</name>
</gene>
<evidence type="ECO:0000256" key="8">
    <source>
        <dbReference type="SAM" id="Phobius"/>
    </source>
</evidence>
<organism evidence="10 11">
    <name type="scientific">Micromonospora purpureochromogenes</name>
    <dbReference type="NCBI Taxonomy" id="47872"/>
    <lineage>
        <taxon>Bacteria</taxon>
        <taxon>Bacillati</taxon>
        <taxon>Actinomycetota</taxon>
        <taxon>Actinomycetes</taxon>
        <taxon>Micromonosporales</taxon>
        <taxon>Micromonosporaceae</taxon>
        <taxon>Micromonospora</taxon>
    </lineage>
</organism>
<keyword evidence="2" id="KW-1003">Cell membrane</keyword>
<feature type="transmembrane region" description="Helical" evidence="8">
    <location>
        <begin position="63"/>
        <end position="83"/>
    </location>
</feature>
<keyword evidence="6" id="KW-0051">Antiviral defense</keyword>
<evidence type="ECO:0000313" key="10">
    <source>
        <dbReference type="EMBL" id="NYF57151.1"/>
    </source>
</evidence>
<feature type="domain" description="Pycsar effector protein" evidence="9">
    <location>
        <begin position="43"/>
        <end position="193"/>
    </location>
</feature>
<dbReference type="InterPro" id="IPR043760">
    <property type="entry name" value="PycTM_dom"/>
</dbReference>
<dbReference type="Proteomes" id="UP000631553">
    <property type="component" value="Unassembled WGS sequence"/>
</dbReference>
<dbReference type="Pfam" id="PF18967">
    <property type="entry name" value="PycTM"/>
    <property type="match status" value="1"/>
</dbReference>
<comment type="caution">
    <text evidence="10">The sequence shown here is derived from an EMBL/GenBank/DDBJ whole genome shotgun (WGS) entry which is preliminary data.</text>
</comment>
<evidence type="ECO:0000313" key="11">
    <source>
        <dbReference type="Proteomes" id="UP000631553"/>
    </source>
</evidence>
<protein>
    <recommendedName>
        <fullName evidence="9">Pycsar effector protein domain-containing protein</fullName>
    </recommendedName>
</protein>
<keyword evidence="4" id="KW-0547">Nucleotide-binding</keyword>
<keyword evidence="3 8" id="KW-0812">Transmembrane</keyword>
<evidence type="ECO:0000259" key="9">
    <source>
        <dbReference type="Pfam" id="PF18967"/>
    </source>
</evidence>
<evidence type="ECO:0000256" key="7">
    <source>
        <dbReference type="ARBA" id="ARBA00023136"/>
    </source>
</evidence>
<sequence>MAHPTRSRLTPRRTVRSTLTASDRSHRLRRADISTGAAARLTERLLAEARDELRRADAKATQWLSLFGGALLALVTGLVGASWSPSRLAGTAVWTWWAGCLFGALTLVALIMALLPRTGGDPELRLVAYFGHVHKLRDPALVRRYVERAAHDTMPSLISQLCWISRLAMTKYRWTRAGTVFAMLAAALIAVSLL</sequence>
<evidence type="ECO:0000256" key="1">
    <source>
        <dbReference type="ARBA" id="ARBA00004236"/>
    </source>
</evidence>
<evidence type="ECO:0000256" key="4">
    <source>
        <dbReference type="ARBA" id="ARBA00022741"/>
    </source>
</evidence>
<accession>A0ABX2RLN2</accession>
<evidence type="ECO:0000256" key="5">
    <source>
        <dbReference type="ARBA" id="ARBA00022989"/>
    </source>
</evidence>
<evidence type="ECO:0000256" key="2">
    <source>
        <dbReference type="ARBA" id="ARBA00022475"/>
    </source>
</evidence>
<name>A0ABX2RLN2_9ACTN</name>
<keyword evidence="7 8" id="KW-0472">Membrane</keyword>